<organism evidence="18 19">
    <name type="scientific">Microtus ochrogaster</name>
    <name type="common">Prairie vole</name>
    <dbReference type="NCBI Taxonomy" id="79684"/>
    <lineage>
        <taxon>Eukaryota</taxon>
        <taxon>Metazoa</taxon>
        <taxon>Chordata</taxon>
        <taxon>Craniata</taxon>
        <taxon>Vertebrata</taxon>
        <taxon>Euteleostomi</taxon>
        <taxon>Mammalia</taxon>
        <taxon>Eutheria</taxon>
        <taxon>Euarchontoglires</taxon>
        <taxon>Glires</taxon>
        <taxon>Rodentia</taxon>
        <taxon>Myomorpha</taxon>
        <taxon>Muroidea</taxon>
        <taxon>Cricetidae</taxon>
        <taxon>Arvicolinae</taxon>
        <taxon>Microtus</taxon>
    </lineage>
</organism>
<sequence>MRKHARAARLRRAQRLFSLSRGKRRAERISSGDAVLMASGSGSDAREQSEPAAAPAGAETEEEIDQRVKRRRLQCMGFALVAKCETTMAHTFLSENDWQMDKALNAYFEPPENDPAWPRQPPTSFQSEAYVDLTNEDSDDTTILETSPSGTPLEDNSIISFITWNIDGLDGSNLPERARGVCSSLALYTPDVVFLQEVIPSYCAYLKKRASGYKIITGNEEGYFTAILLKKGRVKFKSQEIVPFPNTKMMRNLLCVNVSVGGNEFCLMTSHLESTREHSAERMNQLKTVFQKMQEAPDSTTVLFAGDTNLRDQEVIKCGGLPENVFDAWEFLGKPKHCQYTWDTRINTNLRIPAAYKHRFDRIFFRAEEGHLIPQSLDLIGLEKLDCGRFPSDHWGLLCNLNVVL</sequence>
<dbReference type="Gene3D" id="3.60.10.10">
    <property type="entry name" value="Endonuclease/exonuclease/phosphatase"/>
    <property type="match status" value="1"/>
</dbReference>
<keyword evidence="8" id="KW-0227">DNA damage</keyword>
<dbReference type="GO" id="GO:0003697">
    <property type="term" value="F:single-stranded DNA binding"/>
    <property type="evidence" value="ECO:0007669"/>
    <property type="project" value="TreeGrafter"/>
</dbReference>
<feature type="region of interest" description="Disordered" evidence="16">
    <location>
        <begin position="28"/>
        <end position="65"/>
    </location>
</feature>
<dbReference type="Pfam" id="PF03372">
    <property type="entry name" value="Exo_endo_phos"/>
    <property type="match status" value="1"/>
</dbReference>
<protein>
    <recommendedName>
        <fullName evidence="5">Tyrosyl-DNA phosphodiesterase 2</fullName>
    </recommendedName>
    <alternativeName>
        <fullName evidence="13">5'-tyrosyl-DNA phosphodiesterase</fullName>
    </alternativeName>
    <alternativeName>
        <fullName evidence="15">TRAF and TNF receptor-associated protein</fullName>
    </alternativeName>
</protein>
<dbReference type="PANTHER" id="PTHR15822">
    <property type="entry name" value="TRAF AND TNF RECEPTOR-ASSOCIATED PROTEIN"/>
    <property type="match status" value="1"/>
</dbReference>
<keyword evidence="7" id="KW-0479">Metal-binding</keyword>
<keyword evidence="6" id="KW-0540">Nuclease</keyword>
<comment type="similarity">
    <text evidence="4">Belongs to the CCR4/nocturin family.</text>
</comment>
<dbReference type="InterPro" id="IPR036691">
    <property type="entry name" value="Endo/exonu/phosph_ase_sf"/>
</dbReference>
<evidence type="ECO:0000256" key="6">
    <source>
        <dbReference type="ARBA" id="ARBA00022722"/>
    </source>
</evidence>
<gene>
    <name evidence="18" type="ORF">LTLLF_172115</name>
</gene>
<evidence type="ECO:0000256" key="9">
    <source>
        <dbReference type="ARBA" id="ARBA00022801"/>
    </source>
</evidence>
<comment type="subcellular location">
    <subcellularLocation>
        <location evidence="3">Nucleus</location>
        <location evidence="3">PML body</location>
    </subcellularLocation>
</comment>
<evidence type="ECO:0000256" key="5">
    <source>
        <dbReference type="ARBA" id="ARBA00017870"/>
    </source>
</evidence>
<dbReference type="GO" id="GO:0005737">
    <property type="term" value="C:cytoplasm"/>
    <property type="evidence" value="ECO:0007669"/>
    <property type="project" value="TreeGrafter"/>
</dbReference>
<accession>A0A8J6GA01</accession>
<dbReference type="GO" id="GO:0006302">
    <property type="term" value="P:double-strand break repair"/>
    <property type="evidence" value="ECO:0007669"/>
    <property type="project" value="TreeGrafter"/>
</dbReference>
<evidence type="ECO:0000259" key="17">
    <source>
        <dbReference type="Pfam" id="PF03372"/>
    </source>
</evidence>
<keyword evidence="11" id="KW-0234">DNA repair</keyword>
<evidence type="ECO:0000313" key="18">
    <source>
        <dbReference type="EMBL" id="KAH0506794.1"/>
    </source>
</evidence>
<comment type="subunit">
    <text evidence="14">Interacts with TRAF2, TRAF3, TRAF5, TRAF6, TNFRSF8/CD30, TNFRSF5/CD40, TNFRSF1B/TNF-R75, ETS1, ETS2, FLI1, SMAD3 and ACVR1B/ALK4.</text>
</comment>
<evidence type="ECO:0000256" key="4">
    <source>
        <dbReference type="ARBA" id="ARBA00010774"/>
    </source>
</evidence>
<evidence type="ECO:0000256" key="2">
    <source>
        <dbReference type="ARBA" id="ARBA00001946"/>
    </source>
</evidence>
<evidence type="ECO:0000256" key="12">
    <source>
        <dbReference type="ARBA" id="ARBA00023242"/>
    </source>
</evidence>
<proteinExistence type="inferred from homology"/>
<keyword evidence="10" id="KW-0460">Magnesium</keyword>
<comment type="caution">
    <text evidence="18">The sequence shown here is derived from an EMBL/GenBank/DDBJ whole genome shotgun (WGS) entry which is preliminary data.</text>
</comment>
<dbReference type="Pfam" id="PF14555">
    <property type="entry name" value="UBA_4"/>
    <property type="match status" value="1"/>
</dbReference>
<keyword evidence="9" id="KW-0378">Hydrolase</keyword>
<evidence type="ECO:0000256" key="10">
    <source>
        <dbReference type="ARBA" id="ARBA00022842"/>
    </source>
</evidence>
<reference evidence="18" key="1">
    <citation type="submission" date="2020-03" db="EMBL/GenBank/DDBJ databases">
        <title>Studies in the Genomics of Life Span.</title>
        <authorList>
            <person name="Glass D."/>
        </authorList>
    </citation>
    <scope>NUCLEOTIDE SEQUENCE</scope>
    <source>
        <strain evidence="18">LTLLF</strain>
        <tissue evidence="18">Muscle</tissue>
    </source>
</reference>
<dbReference type="GO" id="GO:0004518">
    <property type="term" value="F:nuclease activity"/>
    <property type="evidence" value="ECO:0007669"/>
    <property type="project" value="UniProtKB-KW"/>
</dbReference>
<name>A0A8J6GA01_MICOH</name>
<dbReference type="CDD" id="cd09080">
    <property type="entry name" value="TDP2"/>
    <property type="match status" value="1"/>
</dbReference>
<dbReference type="AlphaFoldDB" id="A0A8J6GA01"/>
<evidence type="ECO:0000256" key="8">
    <source>
        <dbReference type="ARBA" id="ARBA00022763"/>
    </source>
</evidence>
<feature type="domain" description="Endonuclease/exonuclease/phosphatase" evidence="17">
    <location>
        <begin position="162"/>
        <end position="394"/>
    </location>
</feature>
<evidence type="ECO:0000256" key="1">
    <source>
        <dbReference type="ARBA" id="ARBA00001936"/>
    </source>
</evidence>
<evidence type="ECO:0000256" key="3">
    <source>
        <dbReference type="ARBA" id="ARBA00004322"/>
    </source>
</evidence>
<dbReference type="GO" id="GO:0016605">
    <property type="term" value="C:PML body"/>
    <property type="evidence" value="ECO:0007669"/>
    <property type="project" value="UniProtKB-SubCell"/>
</dbReference>
<dbReference type="Proteomes" id="UP000710432">
    <property type="component" value="Unassembled WGS sequence"/>
</dbReference>
<evidence type="ECO:0000256" key="11">
    <source>
        <dbReference type="ARBA" id="ARBA00023204"/>
    </source>
</evidence>
<evidence type="ECO:0000256" key="14">
    <source>
        <dbReference type="ARBA" id="ARBA00062351"/>
    </source>
</evidence>
<dbReference type="SUPFAM" id="SSF56219">
    <property type="entry name" value="DNase I-like"/>
    <property type="match status" value="1"/>
</dbReference>
<dbReference type="InterPro" id="IPR005135">
    <property type="entry name" value="Endo/exonuclease/phosphatase"/>
</dbReference>
<dbReference type="FunFam" id="3.60.10.10:FF:000024">
    <property type="entry name" value="Tyrosyl-DNA phosphodiesterase 2"/>
    <property type="match status" value="1"/>
</dbReference>
<dbReference type="EMBL" id="JAATJU010023900">
    <property type="protein sequence ID" value="KAH0506794.1"/>
    <property type="molecule type" value="Genomic_DNA"/>
</dbReference>
<dbReference type="InterPro" id="IPR051547">
    <property type="entry name" value="TDP2-like"/>
</dbReference>
<dbReference type="GO" id="GO:0046872">
    <property type="term" value="F:metal ion binding"/>
    <property type="evidence" value="ECO:0007669"/>
    <property type="project" value="UniProtKB-KW"/>
</dbReference>
<evidence type="ECO:0000256" key="13">
    <source>
        <dbReference type="ARBA" id="ARBA00031304"/>
    </source>
</evidence>
<dbReference type="PANTHER" id="PTHR15822:SF4">
    <property type="entry name" value="TYROSYL-DNA PHOSPHODIESTERASE 2"/>
    <property type="match status" value="1"/>
</dbReference>
<evidence type="ECO:0000256" key="15">
    <source>
        <dbReference type="ARBA" id="ARBA00075028"/>
    </source>
</evidence>
<dbReference type="Gene3D" id="1.10.8.10">
    <property type="entry name" value="DNA helicase RuvA subunit, C-terminal domain"/>
    <property type="match status" value="1"/>
</dbReference>
<comment type="cofactor">
    <cofactor evidence="1">
        <name>Mn(2+)</name>
        <dbReference type="ChEBI" id="CHEBI:29035"/>
    </cofactor>
</comment>
<dbReference type="GO" id="GO:0070260">
    <property type="term" value="F:5'-tyrosyl-DNA phosphodiesterase activity"/>
    <property type="evidence" value="ECO:0007669"/>
    <property type="project" value="TreeGrafter"/>
</dbReference>
<evidence type="ECO:0000313" key="19">
    <source>
        <dbReference type="Proteomes" id="UP000710432"/>
    </source>
</evidence>
<evidence type="ECO:0000256" key="7">
    <source>
        <dbReference type="ARBA" id="ARBA00022723"/>
    </source>
</evidence>
<keyword evidence="12" id="KW-0539">Nucleus</keyword>
<evidence type="ECO:0000256" key="16">
    <source>
        <dbReference type="SAM" id="MobiDB-lite"/>
    </source>
</evidence>
<comment type="cofactor">
    <cofactor evidence="2">
        <name>Mg(2+)</name>
        <dbReference type="ChEBI" id="CHEBI:18420"/>
    </cofactor>
</comment>